<organism evidence="2 3">
    <name type="scientific">Lutimaribacter marinistellae</name>
    <dbReference type="NCBI Taxonomy" id="1820329"/>
    <lineage>
        <taxon>Bacteria</taxon>
        <taxon>Pseudomonadati</taxon>
        <taxon>Pseudomonadota</taxon>
        <taxon>Alphaproteobacteria</taxon>
        <taxon>Rhodobacterales</taxon>
        <taxon>Roseobacteraceae</taxon>
        <taxon>Lutimaribacter</taxon>
    </lineage>
</organism>
<dbReference type="EMBL" id="JBHRXI010000049">
    <property type="protein sequence ID" value="MFC3616658.1"/>
    <property type="molecule type" value="Genomic_DNA"/>
</dbReference>
<feature type="transmembrane region" description="Helical" evidence="1">
    <location>
        <begin position="37"/>
        <end position="55"/>
    </location>
</feature>
<evidence type="ECO:0000313" key="3">
    <source>
        <dbReference type="Proteomes" id="UP001595629"/>
    </source>
</evidence>
<name>A0ABV7TQK3_9RHOB</name>
<evidence type="ECO:0000256" key="1">
    <source>
        <dbReference type="SAM" id="Phobius"/>
    </source>
</evidence>
<protein>
    <submittedName>
        <fullName evidence="2">Uncharacterized protein</fullName>
    </submittedName>
</protein>
<keyword evidence="3" id="KW-1185">Reference proteome</keyword>
<gene>
    <name evidence="2" type="ORF">ACFORG_23195</name>
</gene>
<reference evidence="3" key="1">
    <citation type="journal article" date="2019" name="Int. J. Syst. Evol. Microbiol.">
        <title>The Global Catalogue of Microorganisms (GCM) 10K type strain sequencing project: providing services to taxonomists for standard genome sequencing and annotation.</title>
        <authorList>
            <consortium name="The Broad Institute Genomics Platform"/>
            <consortium name="The Broad Institute Genome Sequencing Center for Infectious Disease"/>
            <person name="Wu L."/>
            <person name="Ma J."/>
        </authorList>
    </citation>
    <scope>NUCLEOTIDE SEQUENCE [LARGE SCALE GENOMIC DNA]</scope>
    <source>
        <strain evidence="3">KCTC 42911</strain>
    </source>
</reference>
<keyword evidence="1" id="KW-1133">Transmembrane helix</keyword>
<accession>A0ABV7TQK3</accession>
<dbReference type="RefSeq" id="WP_386737973.1">
    <property type="nucleotide sequence ID" value="NZ_JBHRXI010000049.1"/>
</dbReference>
<feature type="transmembrane region" description="Helical" evidence="1">
    <location>
        <begin position="6"/>
        <end position="25"/>
    </location>
</feature>
<proteinExistence type="predicted"/>
<comment type="caution">
    <text evidence="2">The sequence shown here is derived from an EMBL/GenBank/DDBJ whole genome shotgun (WGS) entry which is preliminary data.</text>
</comment>
<evidence type="ECO:0000313" key="2">
    <source>
        <dbReference type="EMBL" id="MFC3616658.1"/>
    </source>
</evidence>
<keyword evidence="1" id="KW-0812">Transmembrane</keyword>
<keyword evidence="1" id="KW-0472">Membrane</keyword>
<sequence>MFLELIGTVFAGIAVAGLVMLLGKVTGGRLPRWMTPVAAGLAMIAVTISSEYSWFSRTTAALPEGLVVAQTVEKRAFYQPWTYVTPYVNRFVAADIATMQSHPERPDQKIAQLYFFGRWAAVEKLPVAFDCAENRRAMLGDGVEFDAAGELVDADWVVAPPGDPLVQTVCEVA</sequence>
<dbReference type="Proteomes" id="UP001595629">
    <property type="component" value="Unassembled WGS sequence"/>
</dbReference>